<sequence length="212" mass="23245">MPAPRWFFRFVYDRESVAWQRRRDEPEQQEQVDRMVAEFAGVVTTPGPVADLGCGPGAHTTALARRGYDVVGVDGSPRMVEVARARAGRAGVDVRFEVGDVGTRLRFADGSLGGVLAIHVLQHLPDPAAFVAEIRRCLRPGGHLLITAPARADLSFRALRWYWRLRAMGYHLVPGLVRFYDTDSLPRLIEGQGLTVVECAGGAGRVSVLARA</sequence>
<keyword evidence="2" id="KW-0489">Methyltransferase</keyword>
<dbReference type="SUPFAM" id="SSF53335">
    <property type="entry name" value="S-adenosyl-L-methionine-dependent methyltransferases"/>
    <property type="match status" value="1"/>
</dbReference>
<organism evidence="2 3">
    <name type="scientific">Actinoplanes octamycinicus</name>
    <dbReference type="NCBI Taxonomy" id="135948"/>
    <lineage>
        <taxon>Bacteria</taxon>
        <taxon>Bacillati</taxon>
        <taxon>Actinomycetota</taxon>
        <taxon>Actinomycetes</taxon>
        <taxon>Micromonosporales</taxon>
        <taxon>Micromonosporaceae</taxon>
        <taxon>Actinoplanes</taxon>
    </lineage>
</organism>
<dbReference type="AlphaFoldDB" id="A0A7W7H3C3"/>
<proteinExistence type="predicted"/>
<evidence type="ECO:0000313" key="3">
    <source>
        <dbReference type="Proteomes" id="UP000546162"/>
    </source>
</evidence>
<protein>
    <submittedName>
        <fullName evidence="2">SAM-dependent methyltransferase</fullName>
    </submittedName>
</protein>
<keyword evidence="3" id="KW-1185">Reference proteome</keyword>
<dbReference type="InterPro" id="IPR029063">
    <property type="entry name" value="SAM-dependent_MTases_sf"/>
</dbReference>
<reference evidence="2 3" key="1">
    <citation type="submission" date="2020-08" db="EMBL/GenBank/DDBJ databases">
        <title>Sequencing the genomes of 1000 actinobacteria strains.</title>
        <authorList>
            <person name="Klenk H.-P."/>
        </authorList>
    </citation>
    <scope>NUCLEOTIDE SEQUENCE [LARGE SCALE GENOMIC DNA]</scope>
    <source>
        <strain evidence="2 3">DSM 45809</strain>
    </source>
</reference>
<evidence type="ECO:0000259" key="1">
    <source>
        <dbReference type="Pfam" id="PF08241"/>
    </source>
</evidence>
<dbReference type="Pfam" id="PF08241">
    <property type="entry name" value="Methyltransf_11"/>
    <property type="match status" value="1"/>
</dbReference>
<evidence type="ECO:0000313" key="2">
    <source>
        <dbReference type="EMBL" id="MBB4743231.1"/>
    </source>
</evidence>
<dbReference type="PANTHER" id="PTHR43591:SF24">
    <property type="entry name" value="2-METHOXY-6-POLYPRENYL-1,4-BENZOQUINOL METHYLASE, MITOCHONDRIAL"/>
    <property type="match status" value="1"/>
</dbReference>
<dbReference type="PANTHER" id="PTHR43591">
    <property type="entry name" value="METHYLTRANSFERASE"/>
    <property type="match status" value="1"/>
</dbReference>
<gene>
    <name evidence="2" type="ORF">BJY16_006690</name>
</gene>
<dbReference type="InterPro" id="IPR013216">
    <property type="entry name" value="Methyltransf_11"/>
</dbReference>
<dbReference type="EMBL" id="JACHNB010000001">
    <property type="protein sequence ID" value="MBB4743231.1"/>
    <property type="molecule type" value="Genomic_DNA"/>
</dbReference>
<feature type="domain" description="Methyltransferase type 11" evidence="1">
    <location>
        <begin position="51"/>
        <end position="146"/>
    </location>
</feature>
<dbReference type="GO" id="GO:0032259">
    <property type="term" value="P:methylation"/>
    <property type="evidence" value="ECO:0007669"/>
    <property type="project" value="UniProtKB-KW"/>
</dbReference>
<dbReference type="RefSeq" id="WP_185043526.1">
    <property type="nucleotide sequence ID" value="NZ_BAABFG010000005.1"/>
</dbReference>
<accession>A0A7W7H3C3</accession>
<name>A0A7W7H3C3_9ACTN</name>
<keyword evidence="2" id="KW-0808">Transferase</keyword>
<dbReference type="CDD" id="cd02440">
    <property type="entry name" value="AdoMet_MTases"/>
    <property type="match status" value="1"/>
</dbReference>
<dbReference type="Proteomes" id="UP000546162">
    <property type="component" value="Unassembled WGS sequence"/>
</dbReference>
<comment type="caution">
    <text evidence="2">The sequence shown here is derived from an EMBL/GenBank/DDBJ whole genome shotgun (WGS) entry which is preliminary data.</text>
</comment>
<dbReference type="Gene3D" id="3.40.50.150">
    <property type="entry name" value="Vaccinia Virus protein VP39"/>
    <property type="match status" value="1"/>
</dbReference>
<dbReference type="GO" id="GO:0008757">
    <property type="term" value="F:S-adenosylmethionine-dependent methyltransferase activity"/>
    <property type="evidence" value="ECO:0007669"/>
    <property type="project" value="InterPro"/>
</dbReference>